<dbReference type="PROSITE" id="PS50231">
    <property type="entry name" value="RICIN_B_LECTIN"/>
    <property type="match status" value="1"/>
</dbReference>
<name>A0A8J3I149_9CHLR</name>
<dbReference type="InterPro" id="IPR017853">
    <property type="entry name" value="GH"/>
</dbReference>
<dbReference type="EMBL" id="BNJF01000002">
    <property type="protein sequence ID" value="GHO46881.1"/>
    <property type="molecule type" value="Genomic_DNA"/>
</dbReference>
<proteinExistence type="predicted"/>
<feature type="domain" description="Ricin B lectin" evidence="1">
    <location>
        <begin position="501"/>
        <end position="638"/>
    </location>
</feature>
<dbReference type="InterPro" id="IPR039514">
    <property type="entry name" value="6GAL-like"/>
</dbReference>
<evidence type="ECO:0000313" key="2">
    <source>
        <dbReference type="EMBL" id="GHO46881.1"/>
    </source>
</evidence>
<dbReference type="Pfam" id="PF14200">
    <property type="entry name" value="RicinB_lectin_2"/>
    <property type="match status" value="2"/>
</dbReference>
<dbReference type="InterPro" id="IPR000772">
    <property type="entry name" value="Ricin_B_lectin"/>
</dbReference>
<reference evidence="2" key="1">
    <citation type="submission" date="2020-10" db="EMBL/GenBank/DDBJ databases">
        <title>Taxonomic study of unclassified bacteria belonging to the class Ktedonobacteria.</title>
        <authorList>
            <person name="Yabe S."/>
            <person name="Wang C.M."/>
            <person name="Zheng Y."/>
            <person name="Sakai Y."/>
            <person name="Cavaletti L."/>
            <person name="Monciardini P."/>
            <person name="Donadio S."/>
        </authorList>
    </citation>
    <scope>NUCLEOTIDE SEQUENCE</scope>
    <source>
        <strain evidence="2">SOSP1-1</strain>
    </source>
</reference>
<dbReference type="SUPFAM" id="SSF51011">
    <property type="entry name" value="Glycosyl hydrolase domain"/>
    <property type="match status" value="1"/>
</dbReference>
<dbReference type="InterPro" id="IPR035992">
    <property type="entry name" value="Ricin_B-like_lectins"/>
</dbReference>
<sequence length="640" mass="69091">MLHRSHRQYLISLIMALALFGLTLAGGLPNARAATIVTVYPTQQYQVLRGWGSSMAWWANWAGSLSDTQRNALADALFNTNTGIGLNVLRYNFGADGPGNVCHNAIASGKAGVYTNIPTYEPSAGTYDWNQDANQRWVLQAAKQRGANLFEGFVNSPPAWMLTNSCTSGASGNAENLSSAHYDDFVNYMATIAQHFHDSWGVTFQTLAPFNEPTPGYWNFQGDQEGMNVSTTTQNTIIKKLGVVLSQTGVSAYTSISASDDTSVDRSNSNYNTYDSQAKGYIAQYNTHTYGGSDSDRDYAYNTIGQGDNKRLWMSEWGTGAQSSEMAAAITLSREILRDEQHLHPSSWVIWQAADNYFNGSGSGNAGSTSDLWGLAATDSSGNIIYPARYYGFGNYSKFVRPGYQMIGNSDSNTFSAYDAASKTLVLVATNGNTTATDMQYSLSNFTSVGSIATPYRTSSSEHLAQLSSLSIANKTLSTSLPAQSITTFVIPNVTYTPAPVSYSKIVSRNSGKVLDVQGQSTQDGGSIIQYSDNGGTNQQWQLVDTGDGYVKIVNRNSGKLLDVSGQSTANGGPVIQYHDNGGANQQWQIVDIGGGYVKIINRHSGKALDVTGQSTSDGAPLEQWDYWGGANQQWQIVSV</sequence>
<dbReference type="SUPFAM" id="SSF51445">
    <property type="entry name" value="(Trans)glycosidases"/>
    <property type="match status" value="1"/>
</dbReference>
<dbReference type="RefSeq" id="WP_220196225.1">
    <property type="nucleotide sequence ID" value="NZ_BNJF01000002.1"/>
</dbReference>
<dbReference type="Gene3D" id="2.60.40.1180">
    <property type="entry name" value="Golgi alpha-mannosidase II"/>
    <property type="match status" value="1"/>
</dbReference>
<dbReference type="AlphaFoldDB" id="A0A8J3I149"/>
<dbReference type="InterPro" id="IPR039743">
    <property type="entry name" value="6GAL/EXGAL"/>
</dbReference>
<dbReference type="SUPFAM" id="SSF50370">
    <property type="entry name" value="Ricin B-like lectins"/>
    <property type="match status" value="1"/>
</dbReference>
<dbReference type="SMART" id="SM00458">
    <property type="entry name" value="RICIN"/>
    <property type="match status" value="1"/>
</dbReference>
<organism evidence="2 3">
    <name type="scientific">Ktedonospora formicarum</name>
    <dbReference type="NCBI Taxonomy" id="2778364"/>
    <lineage>
        <taxon>Bacteria</taxon>
        <taxon>Bacillati</taxon>
        <taxon>Chloroflexota</taxon>
        <taxon>Ktedonobacteria</taxon>
        <taxon>Ktedonobacterales</taxon>
        <taxon>Ktedonobacteraceae</taxon>
        <taxon>Ktedonospora</taxon>
    </lineage>
</organism>
<dbReference type="InterPro" id="IPR013780">
    <property type="entry name" value="Glyco_hydro_b"/>
</dbReference>
<dbReference type="PANTHER" id="PTHR42767:SF1">
    <property type="entry name" value="ENDO-BETA-1,6-GALACTANASE-LIKE DOMAIN-CONTAINING PROTEIN"/>
    <property type="match status" value="1"/>
</dbReference>
<keyword evidence="3" id="KW-1185">Reference proteome</keyword>
<accession>A0A8J3I149</accession>
<evidence type="ECO:0000313" key="3">
    <source>
        <dbReference type="Proteomes" id="UP000612362"/>
    </source>
</evidence>
<dbReference type="CDD" id="cd23446">
    <property type="entry name" value="beta-trefoil_Ricin_1_3Gal43A"/>
    <property type="match status" value="1"/>
</dbReference>
<comment type="caution">
    <text evidence="2">The sequence shown here is derived from an EMBL/GenBank/DDBJ whole genome shotgun (WGS) entry which is preliminary data.</text>
</comment>
<protein>
    <recommendedName>
        <fullName evidence="1">Ricin B lectin domain-containing protein</fullName>
    </recommendedName>
</protein>
<dbReference type="GO" id="GO:0004553">
    <property type="term" value="F:hydrolase activity, hydrolyzing O-glycosyl compounds"/>
    <property type="evidence" value="ECO:0007669"/>
    <property type="project" value="InterPro"/>
</dbReference>
<dbReference type="Gene3D" id="2.80.10.50">
    <property type="match status" value="3"/>
</dbReference>
<gene>
    <name evidence="2" type="ORF">KSX_50440</name>
</gene>
<dbReference type="PANTHER" id="PTHR42767">
    <property type="entry name" value="ENDO-BETA-1,6-GALACTANASE"/>
    <property type="match status" value="1"/>
</dbReference>
<dbReference type="Proteomes" id="UP000612362">
    <property type="component" value="Unassembled WGS sequence"/>
</dbReference>
<dbReference type="Pfam" id="PF14587">
    <property type="entry name" value="Glyco_hydr_30_2"/>
    <property type="match status" value="1"/>
</dbReference>
<evidence type="ECO:0000259" key="1">
    <source>
        <dbReference type="SMART" id="SM00458"/>
    </source>
</evidence>
<dbReference type="Gene3D" id="3.20.20.80">
    <property type="entry name" value="Glycosidases"/>
    <property type="match status" value="1"/>
</dbReference>